<dbReference type="VEuPathDB" id="TrichDB:TVAGG3_0506970"/>
<organism evidence="1 2">
    <name type="scientific">Trichomonas vaginalis (strain ATCC PRA-98 / G3)</name>
    <dbReference type="NCBI Taxonomy" id="412133"/>
    <lineage>
        <taxon>Eukaryota</taxon>
        <taxon>Metamonada</taxon>
        <taxon>Parabasalia</taxon>
        <taxon>Trichomonadida</taxon>
        <taxon>Trichomonadidae</taxon>
        <taxon>Trichomonas</taxon>
    </lineage>
</organism>
<dbReference type="EMBL" id="DS113297">
    <property type="protein sequence ID" value="EAY12734.1"/>
    <property type="molecule type" value="Genomic_DNA"/>
</dbReference>
<gene>
    <name evidence="1" type="ORF">TVAG_117560</name>
</gene>
<reference evidence="1" key="2">
    <citation type="journal article" date="2007" name="Science">
        <title>Draft genome sequence of the sexually transmitted pathogen Trichomonas vaginalis.</title>
        <authorList>
            <person name="Carlton J.M."/>
            <person name="Hirt R.P."/>
            <person name="Silva J.C."/>
            <person name="Delcher A.L."/>
            <person name="Schatz M."/>
            <person name="Zhao Q."/>
            <person name="Wortman J.R."/>
            <person name="Bidwell S.L."/>
            <person name="Alsmark U.C.M."/>
            <person name="Besteiro S."/>
            <person name="Sicheritz-Ponten T."/>
            <person name="Noel C.J."/>
            <person name="Dacks J.B."/>
            <person name="Foster P.G."/>
            <person name="Simillion C."/>
            <person name="Van de Peer Y."/>
            <person name="Miranda-Saavedra D."/>
            <person name="Barton G.J."/>
            <person name="Westrop G.D."/>
            <person name="Mueller S."/>
            <person name="Dessi D."/>
            <person name="Fiori P.L."/>
            <person name="Ren Q."/>
            <person name="Paulsen I."/>
            <person name="Zhang H."/>
            <person name="Bastida-Corcuera F.D."/>
            <person name="Simoes-Barbosa A."/>
            <person name="Brown M.T."/>
            <person name="Hayes R.D."/>
            <person name="Mukherjee M."/>
            <person name="Okumura C.Y."/>
            <person name="Schneider R."/>
            <person name="Smith A.J."/>
            <person name="Vanacova S."/>
            <person name="Villalvazo M."/>
            <person name="Haas B.J."/>
            <person name="Pertea M."/>
            <person name="Feldblyum T.V."/>
            <person name="Utterback T.R."/>
            <person name="Shu C.L."/>
            <person name="Osoegawa K."/>
            <person name="de Jong P.J."/>
            <person name="Hrdy I."/>
            <person name="Horvathova L."/>
            <person name="Zubacova Z."/>
            <person name="Dolezal P."/>
            <person name="Malik S.B."/>
            <person name="Logsdon J.M. Jr."/>
            <person name="Henze K."/>
            <person name="Gupta A."/>
            <person name="Wang C.C."/>
            <person name="Dunne R.L."/>
            <person name="Upcroft J.A."/>
            <person name="Upcroft P."/>
            <person name="White O."/>
            <person name="Salzberg S.L."/>
            <person name="Tang P."/>
            <person name="Chiu C.-H."/>
            <person name="Lee Y.-S."/>
            <person name="Embley T.M."/>
            <person name="Coombs G.H."/>
            <person name="Mottram J.C."/>
            <person name="Tachezy J."/>
            <person name="Fraser-Liggett C.M."/>
            <person name="Johnson P.J."/>
        </authorList>
    </citation>
    <scope>NUCLEOTIDE SEQUENCE [LARGE SCALE GENOMIC DNA]</scope>
    <source>
        <strain evidence="1">G3</strain>
    </source>
</reference>
<name>A2E3U6_TRIV3</name>
<evidence type="ECO:0000313" key="1">
    <source>
        <dbReference type="EMBL" id="EAY12734.1"/>
    </source>
</evidence>
<accession>A2E3U6</accession>
<dbReference type="Proteomes" id="UP000001542">
    <property type="component" value="Unassembled WGS sequence"/>
</dbReference>
<sequence>MCSSVSKDQVGTVSDWLSRVIFCVYRENNPLTSRGITYEVPNADYENDALNNTIASLITSSSTSYNYLTESDALTVTGANKTNRGYLFGQNVLLSDGTNFQFNSTSDNFNIGVEFGMNLNFEFDITNGTLPNSSIAMLSSAQTTSLRIAPNVSDTINIVVDNSNIEQTKFLGLSLSIFYKVVGYKEAPQYILSSATINTTTTDYPEGQHAGSINGTHVVGYIGFYELPNSENLLQQSDDADENSWLPFNWRGVNLN</sequence>
<dbReference type="VEuPathDB" id="TrichDB:TVAG_117560"/>
<evidence type="ECO:0000313" key="2">
    <source>
        <dbReference type="Proteomes" id="UP000001542"/>
    </source>
</evidence>
<proteinExistence type="predicted"/>
<dbReference type="KEGG" id="tva:4770702"/>
<keyword evidence="2" id="KW-1185">Reference proteome</keyword>
<protein>
    <submittedName>
        <fullName evidence="1">Uncharacterized protein</fullName>
    </submittedName>
</protein>
<dbReference type="AlphaFoldDB" id="A2E3U6"/>
<dbReference type="InParanoid" id="A2E3U6"/>
<reference evidence="1" key="1">
    <citation type="submission" date="2006-10" db="EMBL/GenBank/DDBJ databases">
        <authorList>
            <person name="Amadeo P."/>
            <person name="Zhao Q."/>
            <person name="Wortman J."/>
            <person name="Fraser-Liggett C."/>
            <person name="Carlton J."/>
        </authorList>
    </citation>
    <scope>NUCLEOTIDE SEQUENCE</scope>
    <source>
        <strain evidence="1">G3</strain>
    </source>
</reference>
<dbReference type="RefSeq" id="XP_001324957.1">
    <property type="nucleotide sequence ID" value="XM_001324922.1"/>
</dbReference>